<protein>
    <submittedName>
        <fullName evidence="3">Uncharacterized protein</fullName>
    </submittedName>
</protein>
<reference evidence="3 4" key="1">
    <citation type="submission" date="2017-06" db="EMBL/GenBank/DDBJ databases">
        <title>Comparative genomic analysis of Ambrosia Fusariam Clade fungi.</title>
        <authorList>
            <person name="Stajich J.E."/>
            <person name="Carrillo J."/>
            <person name="Kijimoto T."/>
            <person name="Eskalen A."/>
            <person name="O'Donnell K."/>
            <person name="Kasson M."/>
        </authorList>
    </citation>
    <scope>NUCLEOTIDE SEQUENCE [LARGE SCALE GENOMIC DNA]</scope>
    <source>
        <strain evidence="3 4">NRRL62606</strain>
    </source>
</reference>
<evidence type="ECO:0000313" key="3">
    <source>
        <dbReference type="EMBL" id="RSL81459.1"/>
    </source>
</evidence>
<dbReference type="Proteomes" id="UP000287972">
    <property type="component" value="Unassembled WGS sequence"/>
</dbReference>
<organism evidence="3 4">
    <name type="scientific">Fusarium floridanum</name>
    <dbReference type="NCBI Taxonomy" id="1325733"/>
    <lineage>
        <taxon>Eukaryota</taxon>
        <taxon>Fungi</taxon>
        <taxon>Dikarya</taxon>
        <taxon>Ascomycota</taxon>
        <taxon>Pezizomycotina</taxon>
        <taxon>Sordariomycetes</taxon>
        <taxon>Hypocreomycetidae</taxon>
        <taxon>Hypocreales</taxon>
        <taxon>Nectriaceae</taxon>
        <taxon>Fusarium</taxon>
        <taxon>Fusarium solani species complex</taxon>
    </lineage>
</organism>
<dbReference type="AlphaFoldDB" id="A0A428RVE7"/>
<proteinExistence type="predicted"/>
<sequence>MAAQLPVLEHVWRTTPTMGSDFVPFETPPHDYPSNEKAFSNHVTGMLIQIHQISTIITIETDRFIQSRCWADQDDDINCVFKPEHFAASIRYFNLICADAVASITALGGRLSAMTWLHDPSNAYSNLPHNLNTMLATVKERHQSAKDIDHELITAMGLSDAQIAALDDIKKPELHAVPAASPREIRFWLTWNTKTKLRSLSDKIESGNVMEFYKELEASLIEEDSEDCPYPIRKVLPRLRHLKDKKSNRLFNPMVYFFCLGVDTTGLRAHKMIHIGATQERLQPWAALWKLRRDARLVRAGEDATRWANFVSGLMHVEKHVLPKTELELTDFRAQLMEWRLGLRANPPEGTDREDYDHIPVMASDFQHNWTVPPVNGSQRVPYQAPWIPLPSRDNEFAGSATYTLCQIIVAASKCEDETGQFIRTQSWSRVAATTKAKLPYDEHDFVYIIQNYLLVFRKALKVMKSKKANKLSLEPKLQPPSTGQVSVSTLQDLWTLANEHIQSLRDRQEELVELLQMSENELDKIANGRQHVPAASPREIRFWILLNTMEFRARIREELARGMPNFMNFWANTQEIVEQGRDAPGIPRFPKVRNHRGMPNTRDSKRIGQFTPKVFFFCSGISQKGQEVHDVVTVGATQEQLAMQTPRRSQSYGFAGTILDKHTFTIQAVSNLSDAVTCAREAQALDREEALVEAEALDREEALVEAEALDREEALVEAEALDREAQALAEEEDLVSVPK</sequence>
<feature type="coiled-coil region" evidence="1">
    <location>
        <begin position="688"/>
        <end position="732"/>
    </location>
</feature>
<feature type="region of interest" description="Disordered" evidence="2">
    <location>
        <begin position="583"/>
        <end position="605"/>
    </location>
</feature>
<dbReference type="EMBL" id="NKCL01000121">
    <property type="protein sequence ID" value="RSL81459.1"/>
    <property type="molecule type" value="Genomic_DNA"/>
</dbReference>
<evidence type="ECO:0000313" key="4">
    <source>
        <dbReference type="Proteomes" id="UP000287972"/>
    </source>
</evidence>
<keyword evidence="1" id="KW-0175">Coiled coil</keyword>
<accession>A0A428RVE7</accession>
<comment type="caution">
    <text evidence="3">The sequence shown here is derived from an EMBL/GenBank/DDBJ whole genome shotgun (WGS) entry which is preliminary data.</text>
</comment>
<name>A0A428RVE7_9HYPO</name>
<evidence type="ECO:0000256" key="1">
    <source>
        <dbReference type="SAM" id="Coils"/>
    </source>
</evidence>
<evidence type="ECO:0000256" key="2">
    <source>
        <dbReference type="SAM" id="MobiDB-lite"/>
    </source>
</evidence>
<keyword evidence="4" id="KW-1185">Reference proteome</keyword>
<gene>
    <name evidence="3" type="ORF">CEP51_005810</name>
</gene>
<feature type="non-terminal residue" evidence="3">
    <location>
        <position position="740"/>
    </location>
</feature>